<evidence type="ECO:0000313" key="14">
    <source>
        <dbReference type="EMBL" id="MBW8288486.1"/>
    </source>
</evidence>
<dbReference type="InterPro" id="IPR050090">
    <property type="entry name" value="Tyrosine_recombinase_XerCD"/>
</dbReference>
<comment type="subunit">
    <text evidence="10">Forms a cyclic heterotetrameric complex composed of two molecules of XerC and two molecules of XerD.</text>
</comment>
<dbReference type="Pfam" id="PF00589">
    <property type="entry name" value="Phage_integrase"/>
    <property type="match status" value="1"/>
</dbReference>
<dbReference type="NCBIfam" id="TIGR02224">
    <property type="entry name" value="recomb_XerC"/>
    <property type="match status" value="1"/>
</dbReference>
<keyword evidence="6 10" id="KW-0229">DNA integration</keyword>
<feature type="active site" evidence="10">
    <location>
        <position position="236"/>
    </location>
</feature>
<evidence type="ECO:0000256" key="5">
    <source>
        <dbReference type="ARBA" id="ARBA00022829"/>
    </source>
</evidence>
<evidence type="ECO:0000259" key="13">
    <source>
        <dbReference type="PROSITE" id="PS51900"/>
    </source>
</evidence>
<dbReference type="InterPro" id="IPR044068">
    <property type="entry name" value="CB"/>
</dbReference>
<sequence>MDDPIRHFIDQLAIAGRSAHTLSAYRADLNLLAAMLRPAPLAAAGVNELKRALAKLHAQGLGSRTLARRLSSWRQFYHWLQQNGLRDDNPAASLHAPKRDRLLPKALPVDSAAALLDRIDGDDALEVRDRAIFELIYSCGLRLSEAVALNLDDVDFADHLLRVRGKGNKTRLTPIGAEAASWLNKWLAQRVAQDGESALFTARHGRRLGGRQIENRLRDWAIKTGANQHVHPHMLRHSFASHMLQSSGDLRAVQELLGHANLSSTQIYTALDFQHLAKVYDNAHPRARKKAQPDDD</sequence>
<dbReference type="InterPro" id="IPR011931">
    <property type="entry name" value="Recomb_XerC"/>
</dbReference>
<reference evidence="14 15" key="1">
    <citation type="submission" date="2021-05" db="EMBL/GenBank/DDBJ databases">
        <title>Draft Whole Genome Sequencing Of Biosensor Chromobacterium violaceum Strain CV026 Reveals A Regulatory RNA In Chromobacterium violaceum Phenotype Regulatory Network.</title>
        <authorList>
            <person name="Hong K.W."/>
            <person name="Chan K.G."/>
            <person name="Chang C.-Y."/>
        </authorList>
    </citation>
    <scope>NUCLEOTIDE SEQUENCE [LARGE SCALE GENOMIC DNA]</scope>
    <source>
        <strain evidence="14 15">ATCC 31532</strain>
    </source>
</reference>
<keyword evidence="8 10" id="KW-0233">DNA recombination</keyword>
<protein>
    <recommendedName>
        <fullName evidence="10 11">Tyrosine recombinase XerC</fullName>
    </recommendedName>
</protein>
<feature type="active site" evidence="10">
    <location>
        <position position="166"/>
    </location>
</feature>
<dbReference type="PROSITE" id="PS51898">
    <property type="entry name" value="TYR_RECOMBINASE"/>
    <property type="match status" value="1"/>
</dbReference>
<comment type="similarity">
    <text evidence="2 10">Belongs to the 'phage' integrase family. XerC subfamily.</text>
</comment>
<evidence type="ECO:0000313" key="15">
    <source>
        <dbReference type="Proteomes" id="UP000711178"/>
    </source>
</evidence>
<dbReference type="PROSITE" id="PS51900">
    <property type="entry name" value="CB"/>
    <property type="match status" value="1"/>
</dbReference>
<proteinExistence type="inferred from homology"/>
<dbReference type="CDD" id="cd00798">
    <property type="entry name" value="INT_XerDC_C"/>
    <property type="match status" value="1"/>
</dbReference>
<keyword evidence="7 10" id="KW-0238">DNA-binding</keyword>
<dbReference type="InterPro" id="IPR002104">
    <property type="entry name" value="Integrase_catalytic"/>
</dbReference>
<dbReference type="InterPro" id="IPR011010">
    <property type="entry name" value="DNA_brk_join_enz"/>
</dbReference>
<feature type="active site" evidence="10">
    <location>
        <position position="259"/>
    </location>
</feature>
<evidence type="ECO:0000256" key="9">
    <source>
        <dbReference type="ARBA" id="ARBA00023306"/>
    </source>
</evidence>
<gene>
    <name evidence="10 14" type="primary">xerC</name>
    <name evidence="14" type="ORF">KIF53_12690</name>
</gene>
<name>A0ABS7FEI3_9NEIS</name>
<dbReference type="Gene3D" id="1.10.443.10">
    <property type="entry name" value="Intergrase catalytic core"/>
    <property type="match status" value="1"/>
</dbReference>
<dbReference type="RefSeq" id="WP_047236701.1">
    <property type="nucleotide sequence ID" value="NZ_CP142381.1"/>
</dbReference>
<evidence type="ECO:0000256" key="8">
    <source>
        <dbReference type="ARBA" id="ARBA00023172"/>
    </source>
</evidence>
<feature type="active site" evidence="10">
    <location>
        <position position="142"/>
    </location>
</feature>
<dbReference type="EMBL" id="JAHDTB010000010">
    <property type="protein sequence ID" value="MBW8288486.1"/>
    <property type="molecule type" value="Genomic_DNA"/>
</dbReference>
<keyword evidence="15" id="KW-1185">Reference proteome</keyword>
<dbReference type="SUPFAM" id="SSF56349">
    <property type="entry name" value="DNA breaking-rejoining enzymes"/>
    <property type="match status" value="1"/>
</dbReference>
<evidence type="ECO:0000256" key="2">
    <source>
        <dbReference type="ARBA" id="ARBA00006657"/>
    </source>
</evidence>
<dbReference type="HAMAP" id="MF_01808">
    <property type="entry name" value="Recomb_XerC_XerD"/>
    <property type="match status" value="1"/>
</dbReference>
<evidence type="ECO:0000256" key="10">
    <source>
        <dbReference type="HAMAP-Rule" id="MF_01808"/>
    </source>
</evidence>
<dbReference type="InterPro" id="IPR010998">
    <property type="entry name" value="Integrase_recombinase_N"/>
</dbReference>
<dbReference type="Gene3D" id="1.10.150.130">
    <property type="match status" value="1"/>
</dbReference>
<comment type="function">
    <text evidence="10">Site-specific tyrosine recombinase, which acts by catalyzing the cutting and rejoining of the recombining DNA molecules. The XerC-XerD complex is essential to convert dimers of the bacterial chromosome into monomers to permit their segregation at cell division. It also contributes to the segregational stability of plasmids.</text>
</comment>
<evidence type="ECO:0000256" key="3">
    <source>
        <dbReference type="ARBA" id="ARBA00022490"/>
    </source>
</evidence>
<feature type="active site" description="O-(3'-phospho-DNA)-tyrosine intermediate" evidence="10">
    <location>
        <position position="268"/>
    </location>
</feature>
<keyword evidence="5 10" id="KW-0159">Chromosome partition</keyword>
<keyword evidence="3 10" id="KW-0963">Cytoplasm</keyword>
<dbReference type="GeneID" id="89686170"/>
<dbReference type="Pfam" id="PF02899">
    <property type="entry name" value="Phage_int_SAM_1"/>
    <property type="match status" value="1"/>
</dbReference>
<evidence type="ECO:0000256" key="4">
    <source>
        <dbReference type="ARBA" id="ARBA00022618"/>
    </source>
</evidence>
<keyword evidence="9 10" id="KW-0131">Cell cycle</keyword>
<dbReference type="Proteomes" id="UP000711178">
    <property type="component" value="Unassembled WGS sequence"/>
</dbReference>
<feature type="domain" description="Core-binding (CB)" evidence="13">
    <location>
        <begin position="1"/>
        <end position="81"/>
    </location>
</feature>
<feature type="active site" evidence="10">
    <location>
        <position position="233"/>
    </location>
</feature>
<dbReference type="PANTHER" id="PTHR30349">
    <property type="entry name" value="PHAGE INTEGRASE-RELATED"/>
    <property type="match status" value="1"/>
</dbReference>
<dbReference type="InterPro" id="IPR004107">
    <property type="entry name" value="Integrase_SAM-like_N"/>
</dbReference>
<evidence type="ECO:0000256" key="11">
    <source>
        <dbReference type="NCBIfam" id="TIGR02224"/>
    </source>
</evidence>
<dbReference type="PANTHER" id="PTHR30349:SF81">
    <property type="entry name" value="TYROSINE RECOMBINASE XERC"/>
    <property type="match status" value="1"/>
</dbReference>
<dbReference type="NCBIfam" id="NF001399">
    <property type="entry name" value="PRK00283.1"/>
    <property type="match status" value="1"/>
</dbReference>
<evidence type="ECO:0000256" key="6">
    <source>
        <dbReference type="ARBA" id="ARBA00022908"/>
    </source>
</evidence>
<dbReference type="SUPFAM" id="SSF47823">
    <property type="entry name" value="lambda integrase-like, N-terminal domain"/>
    <property type="match status" value="1"/>
</dbReference>
<keyword evidence="4 10" id="KW-0132">Cell division</keyword>
<evidence type="ECO:0000256" key="7">
    <source>
        <dbReference type="ARBA" id="ARBA00023125"/>
    </source>
</evidence>
<dbReference type="InterPro" id="IPR023009">
    <property type="entry name" value="Tyrosine_recombinase_XerC/XerD"/>
</dbReference>
<accession>A0ABS7FEI3</accession>
<evidence type="ECO:0000256" key="1">
    <source>
        <dbReference type="ARBA" id="ARBA00004496"/>
    </source>
</evidence>
<comment type="subcellular location">
    <subcellularLocation>
        <location evidence="1 10">Cytoplasm</location>
    </subcellularLocation>
</comment>
<evidence type="ECO:0000259" key="12">
    <source>
        <dbReference type="PROSITE" id="PS51898"/>
    </source>
</evidence>
<comment type="caution">
    <text evidence="14">The sequence shown here is derived from an EMBL/GenBank/DDBJ whole genome shotgun (WGS) entry which is preliminary data.</text>
</comment>
<dbReference type="InterPro" id="IPR013762">
    <property type="entry name" value="Integrase-like_cat_sf"/>
</dbReference>
<organism evidence="14 15">
    <name type="scientific">Chromobacterium subtsugae</name>
    <dbReference type="NCBI Taxonomy" id="251747"/>
    <lineage>
        <taxon>Bacteria</taxon>
        <taxon>Pseudomonadati</taxon>
        <taxon>Pseudomonadota</taxon>
        <taxon>Betaproteobacteria</taxon>
        <taxon>Neisseriales</taxon>
        <taxon>Chromobacteriaceae</taxon>
        <taxon>Chromobacterium</taxon>
    </lineage>
</organism>
<feature type="domain" description="Tyr recombinase" evidence="12">
    <location>
        <begin position="102"/>
        <end position="281"/>
    </location>
</feature>